<dbReference type="PANTHER" id="PTHR13650">
    <property type="entry name" value="SPATACSIN"/>
    <property type="match status" value="1"/>
</dbReference>
<accession>A0AA38T3M1</accession>
<dbReference type="AlphaFoldDB" id="A0AA38T3M1"/>
<sequence length="407" mass="45395">MTFSSGEEGPAIVQLQKWEPSRLQANLAQFREAFLSPTRELVLLLSYHNEGLLLPLGKGEAVSNNGCGNGDLQKPELLHSFSPQFAATSESGVSADDHINPVPADMGSNNTFFSQTDFSRANSYPMLSDINSLAWGICEDSNNQHERALFRELLFVVGDHGLTVHAFRQHAECKESVEPMLDGKSEGVWVEWGPSTSLPHNMDEQRSSIDAIRLHKPDNDGENVNTCLESGDDLSEAAEGRRWLRTFFIKVNTVKSDGNLCSRFPDKSQFPSSAAVVSFNIFENDSTLLRFLFNGNTNLYQKESSASLDPVGSEMNISYKCCRVFVNNSHDLIGFSLILEDSFLVNTNDKAERKKTKNVLVVGRIVSWGIQWVCSVKLEEDVNMVPVDHWTDFKFSENILYALVQLA</sequence>
<evidence type="ECO:0000313" key="2">
    <source>
        <dbReference type="Proteomes" id="UP001172457"/>
    </source>
</evidence>
<keyword evidence="2" id="KW-1185">Reference proteome</keyword>
<dbReference type="GO" id="GO:0005737">
    <property type="term" value="C:cytoplasm"/>
    <property type="evidence" value="ECO:0007669"/>
    <property type="project" value="TreeGrafter"/>
</dbReference>
<dbReference type="Proteomes" id="UP001172457">
    <property type="component" value="Chromosome 4"/>
</dbReference>
<organism evidence="1 2">
    <name type="scientific">Centaurea solstitialis</name>
    <name type="common">yellow star-thistle</name>
    <dbReference type="NCBI Taxonomy" id="347529"/>
    <lineage>
        <taxon>Eukaryota</taxon>
        <taxon>Viridiplantae</taxon>
        <taxon>Streptophyta</taxon>
        <taxon>Embryophyta</taxon>
        <taxon>Tracheophyta</taxon>
        <taxon>Spermatophyta</taxon>
        <taxon>Magnoliopsida</taxon>
        <taxon>eudicotyledons</taxon>
        <taxon>Gunneridae</taxon>
        <taxon>Pentapetalae</taxon>
        <taxon>asterids</taxon>
        <taxon>campanulids</taxon>
        <taxon>Asterales</taxon>
        <taxon>Asteraceae</taxon>
        <taxon>Carduoideae</taxon>
        <taxon>Cardueae</taxon>
        <taxon>Centaureinae</taxon>
        <taxon>Centaurea</taxon>
    </lineage>
</organism>
<comment type="caution">
    <text evidence="1">The sequence shown here is derived from an EMBL/GenBank/DDBJ whole genome shotgun (WGS) entry which is preliminary data.</text>
</comment>
<dbReference type="PANTHER" id="PTHR13650:SF0">
    <property type="entry name" value="SPATACSIN"/>
    <property type="match status" value="1"/>
</dbReference>
<evidence type="ECO:0000313" key="1">
    <source>
        <dbReference type="EMBL" id="KAJ9553783.1"/>
    </source>
</evidence>
<proteinExistence type="predicted"/>
<gene>
    <name evidence="1" type="ORF">OSB04_017828</name>
</gene>
<name>A0AA38T3M1_9ASTR</name>
<reference evidence="1" key="1">
    <citation type="submission" date="2023-03" db="EMBL/GenBank/DDBJ databases">
        <title>Chromosome-scale reference genome and RAD-based genetic map of yellow starthistle (Centaurea solstitialis) reveal putative structural variation and QTLs associated with invader traits.</title>
        <authorList>
            <person name="Reatini B."/>
            <person name="Cang F.A."/>
            <person name="Jiang Q."/>
            <person name="Mckibben M.T.W."/>
            <person name="Barker M.S."/>
            <person name="Rieseberg L.H."/>
            <person name="Dlugosch K.M."/>
        </authorList>
    </citation>
    <scope>NUCLEOTIDE SEQUENCE</scope>
    <source>
        <strain evidence="1">CAN-66</strain>
        <tissue evidence="1">Leaf</tissue>
    </source>
</reference>
<dbReference type="EMBL" id="JARYMX010000004">
    <property type="protein sequence ID" value="KAJ9553783.1"/>
    <property type="molecule type" value="Genomic_DNA"/>
</dbReference>
<protein>
    <submittedName>
        <fullName evidence="1">Uncharacterized protein</fullName>
    </submittedName>
</protein>
<dbReference type="InterPro" id="IPR028103">
    <property type="entry name" value="Spatacsin"/>
</dbReference>